<evidence type="ECO:0008006" key="3">
    <source>
        <dbReference type="Google" id="ProtNLM"/>
    </source>
</evidence>
<protein>
    <recommendedName>
        <fullName evidence="3">Secreted protein</fullName>
    </recommendedName>
</protein>
<dbReference type="EMBL" id="CP163443">
    <property type="protein sequence ID" value="XDQ54462.1"/>
    <property type="molecule type" value="Genomic_DNA"/>
</dbReference>
<feature type="compositionally biased region" description="Gly residues" evidence="1">
    <location>
        <begin position="55"/>
        <end position="71"/>
    </location>
</feature>
<dbReference type="RefSeq" id="WP_369247674.1">
    <property type="nucleotide sequence ID" value="NZ_CP163443.1"/>
</dbReference>
<feature type="compositionally biased region" description="Low complexity" evidence="1">
    <location>
        <begin position="72"/>
        <end position="109"/>
    </location>
</feature>
<gene>
    <name evidence="2" type="ORF">AB5J53_23760</name>
</gene>
<feature type="region of interest" description="Disordered" evidence="1">
    <location>
        <begin position="49"/>
        <end position="147"/>
    </location>
</feature>
<dbReference type="AlphaFoldDB" id="A0AB39RE81"/>
<reference evidence="2" key="1">
    <citation type="submission" date="2024-07" db="EMBL/GenBank/DDBJ databases">
        <authorList>
            <person name="Yu S.T."/>
        </authorList>
    </citation>
    <scope>NUCLEOTIDE SEQUENCE</scope>
    <source>
        <strain evidence="2">R41</strain>
    </source>
</reference>
<feature type="compositionally biased region" description="Low complexity" evidence="1">
    <location>
        <begin position="128"/>
        <end position="147"/>
    </location>
</feature>
<accession>A0AB39RE81</accession>
<feature type="compositionally biased region" description="Gly residues" evidence="1">
    <location>
        <begin position="110"/>
        <end position="127"/>
    </location>
</feature>
<evidence type="ECO:0000256" key="1">
    <source>
        <dbReference type="SAM" id="MobiDB-lite"/>
    </source>
</evidence>
<name>A0AB39RE81_9ACTN</name>
<sequence>MGASAAVLCLGGVLAACGSGGGGDGYVAVGAAGGSPGAPGAVVAPSGDVSLMPLEGGGDAAAGSKGAGTSGSSGPASDPGSGSTSDSTSGETASGSGDPADGSGTSTPSSGGGNSGRTSGGSDGGSGHASASPAPTAPGSTASPRPAVLSVGAPARAATDQRWCEKVTVSFRNTGGTAVRSGTVTFGTHIIGALGIDWATIESTEDLPAPIAAGAKKDKTWTVCVDAWRVPLGMHIETRDVSVQWK</sequence>
<evidence type="ECO:0000313" key="2">
    <source>
        <dbReference type="EMBL" id="XDQ54462.1"/>
    </source>
</evidence>
<proteinExistence type="predicted"/>
<organism evidence="2">
    <name type="scientific">Streptomyces sp. R41</name>
    <dbReference type="NCBI Taxonomy" id="3238632"/>
    <lineage>
        <taxon>Bacteria</taxon>
        <taxon>Bacillati</taxon>
        <taxon>Actinomycetota</taxon>
        <taxon>Actinomycetes</taxon>
        <taxon>Kitasatosporales</taxon>
        <taxon>Streptomycetaceae</taxon>
        <taxon>Streptomyces</taxon>
    </lineage>
</organism>